<dbReference type="Gene3D" id="2.60.40.2630">
    <property type="match status" value="1"/>
</dbReference>
<evidence type="ECO:0000259" key="1">
    <source>
        <dbReference type="Pfam" id="PF03781"/>
    </source>
</evidence>
<dbReference type="InterPro" id="IPR016187">
    <property type="entry name" value="CTDL_fold"/>
</dbReference>
<dbReference type="Gene3D" id="2.60.40.2620">
    <property type="entry name" value="Fimbrillin-like"/>
    <property type="match status" value="1"/>
</dbReference>
<dbReference type="PROSITE" id="PS51257">
    <property type="entry name" value="PROKAR_LIPOPROTEIN"/>
    <property type="match status" value="1"/>
</dbReference>
<dbReference type="GO" id="GO:0120147">
    <property type="term" value="F:formylglycine-generating oxidase activity"/>
    <property type="evidence" value="ECO:0007669"/>
    <property type="project" value="TreeGrafter"/>
</dbReference>
<protein>
    <submittedName>
        <fullName evidence="2">Serine/threonine-protein kinase pkn1</fullName>
        <ecNumber evidence="2">2.7.11.1</ecNumber>
    </submittedName>
</protein>
<dbReference type="CDD" id="cd13120">
    <property type="entry name" value="BF2867_like_N"/>
    <property type="match status" value="1"/>
</dbReference>
<dbReference type="GO" id="GO:0004674">
    <property type="term" value="F:protein serine/threonine kinase activity"/>
    <property type="evidence" value="ECO:0007669"/>
    <property type="project" value="UniProtKB-EC"/>
</dbReference>
<dbReference type="SUPFAM" id="SSF56436">
    <property type="entry name" value="C-type lectin-like"/>
    <property type="match status" value="1"/>
</dbReference>
<dbReference type="InterPro" id="IPR005532">
    <property type="entry name" value="SUMF_dom"/>
</dbReference>
<dbReference type="InterPro" id="IPR051043">
    <property type="entry name" value="Sulfatase_Mod_Factor_Kinase"/>
</dbReference>
<dbReference type="EC" id="2.7.11.1" evidence="2"/>
<proteinExistence type="predicted"/>
<dbReference type="InterPro" id="IPR042095">
    <property type="entry name" value="SUMF_sf"/>
</dbReference>
<comment type="caution">
    <text evidence="2">The sequence shown here is derived from an EMBL/GenBank/DDBJ whole genome shotgun (WGS) entry which is preliminary data.</text>
</comment>
<keyword evidence="2" id="KW-0808">Transferase</keyword>
<dbReference type="InterPro" id="IPR025049">
    <property type="entry name" value="Mfa-like_1"/>
</dbReference>
<evidence type="ECO:0000313" key="2">
    <source>
        <dbReference type="EMBL" id="KAA6352190.1"/>
    </source>
</evidence>
<dbReference type="CDD" id="cd13121">
    <property type="entry name" value="BF2867_like_C"/>
    <property type="match status" value="1"/>
</dbReference>
<dbReference type="PANTHER" id="PTHR23150">
    <property type="entry name" value="SULFATASE MODIFYING FACTOR 1, 2"/>
    <property type="match status" value="1"/>
</dbReference>
<organism evidence="2">
    <name type="scientific">termite gut metagenome</name>
    <dbReference type="NCBI Taxonomy" id="433724"/>
    <lineage>
        <taxon>unclassified sequences</taxon>
        <taxon>metagenomes</taxon>
        <taxon>organismal metagenomes</taxon>
    </lineage>
</organism>
<dbReference type="EMBL" id="SNRY01000004">
    <property type="protein sequence ID" value="KAA6352190.1"/>
    <property type="molecule type" value="Genomic_DNA"/>
</dbReference>
<gene>
    <name evidence="2" type="ORF">EZS27_000372</name>
</gene>
<dbReference type="AlphaFoldDB" id="A0A5J4T3W4"/>
<sequence length="604" mass="68467">MKENIIMAMQKALGGWFIVIFLLVACTQEDDGKISNDKLITFSSHLSEITSRSLTDDPLYIHTKESWLLNDTIGVFYTKTDSEYLSDESIVNGVRNFKYVSTKYGVNTIFTFATDRDKFYYSYNNTPNNFLAYYPYTSAVSEKLIYPIDIKDQSNLSKIDLLLATTSESEIFDDAIVPLTFKHQLSKLILNLSDEDSRYYNNMKVTAKGFYTKANFLLVDKSIAGRTGELDVIDVIVNPHRIEMLIIPQGVMNGYMSFKWQEGYEAKWNITNKVFEAGKKYEYSLHLDFPNVKVLGESISEWKEGGIYSIGSEKPELDTKIDVLDDFLVKITGNTYPIGSPQGVGLPNEWPQHDVGIGTFWITPHEITNEQYVLFLNKTEINGQLISGNGHKLLNGAKEISFNDVSGKWISMTGREHYPVTNVTWYGAAEFARWLGGDLPTEGEWETACRAESKGLFSFDNSNSDNIRDYVNCKERDALINNTKPGTMPVKSLKSNKYGLYDMHGNVSEWCLDAVERTAEGSSASYNTQKNIILEPNDETTYHTIRGGSWKSFLEECRSAFRNCLLPIAEATLLDDVGFRVVFPIKNILYVNVKDIETVMSLEK</sequence>
<dbReference type="Pfam" id="PF03781">
    <property type="entry name" value="FGE-sulfatase"/>
    <property type="match status" value="1"/>
</dbReference>
<feature type="domain" description="Sulfatase-modifying factor enzyme-like" evidence="1">
    <location>
        <begin position="329"/>
        <end position="582"/>
    </location>
</feature>
<accession>A0A5J4T3W4</accession>
<name>A0A5J4T3W4_9ZZZZ</name>
<keyword evidence="2" id="KW-0418">Kinase</keyword>
<dbReference type="Gene3D" id="3.90.1580.10">
    <property type="entry name" value="paralog of FGE (formylglycine-generating enzyme)"/>
    <property type="match status" value="1"/>
</dbReference>
<dbReference type="Pfam" id="PF13149">
    <property type="entry name" value="Mfa_like_1"/>
    <property type="match status" value="1"/>
</dbReference>
<reference evidence="2" key="1">
    <citation type="submission" date="2019-03" db="EMBL/GenBank/DDBJ databases">
        <title>Single cell metagenomics reveals metabolic interactions within the superorganism composed of flagellate Streblomastix strix and complex community of Bacteroidetes bacteria on its surface.</title>
        <authorList>
            <person name="Treitli S.C."/>
            <person name="Kolisko M."/>
            <person name="Husnik F."/>
            <person name="Keeling P."/>
            <person name="Hampl V."/>
        </authorList>
    </citation>
    <scope>NUCLEOTIDE SEQUENCE</scope>
    <source>
        <strain evidence="2">STM</strain>
    </source>
</reference>
<dbReference type="PANTHER" id="PTHR23150:SF19">
    <property type="entry name" value="FORMYLGLYCINE-GENERATING ENZYME"/>
    <property type="match status" value="1"/>
</dbReference>
<dbReference type="InterPro" id="IPR042278">
    <property type="entry name" value="Mfa-like_1_N"/>
</dbReference>